<name>E5A9J1_LEPMJ</name>
<dbReference type="RefSeq" id="XP_003843811.1">
    <property type="nucleotide sequence ID" value="XM_003843763.1"/>
</dbReference>
<organism evidence="3">
    <name type="scientific">Leptosphaeria maculans (strain JN3 / isolate v23.1.3 / race Av1-4-5-6-7-8)</name>
    <name type="common">Blackleg fungus</name>
    <name type="synonym">Phoma lingam</name>
    <dbReference type="NCBI Taxonomy" id="985895"/>
    <lineage>
        <taxon>Eukaryota</taxon>
        <taxon>Fungi</taxon>
        <taxon>Dikarya</taxon>
        <taxon>Ascomycota</taxon>
        <taxon>Pezizomycotina</taxon>
        <taxon>Dothideomycetes</taxon>
        <taxon>Pleosporomycetidae</taxon>
        <taxon>Pleosporales</taxon>
        <taxon>Pleosporineae</taxon>
        <taxon>Leptosphaeriaceae</taxon>
        <taxon>Plenodomus</taxon>
        <taxon>Plenodomus lingam/Leptosphaeria maculans species complex</taxon>
    </lineage>
</organism>
<accession>E5A9J1</accession>
<feature type="region of interest" description="Disordered" evidence="1">
    <location>
        <begin position="506"/>
        <end position="566"/>
    </location>
</feature>
<feature type="compositionally biased region" description="Basic and acidic residues" evidence="1">
    <location>
        <begin position="539"/>
        <end position="557"/>
    </location>
</feature>
<sequence length="588" mass="66968">MSSSYIPATNSPSPTEVATPSPSPRQPQFESPPRAADASILASAPDDDDEIPVEDFPRSLSPSQRITIIVPKPHEAVPIWTENIAVFFNSPRSFTSMMKLPDPQVDPAFYAAACDVIRSSNWRLDAHGPYRQSLQKSHLKQLKRNWRQSYPDEAKYPFPADPRVLFVKLNDAHPLDEDEGVRNTTWARACEEFDRVKGDTFTKSSLLRKTRDDHIRENKMEGQGVEGEDKLQVRMYVRYLVWREHSAAKKARTTDTQPSRRELEAYFNKAEVKKNGATLANICHEFPDARDMQMLVYRIEQVATLTTRPSTNDHKNPVEAVYLPKETRPLHKGLVRAAVKEMFEDANVLPIEARTQIPASLMDYADTHRTSILEILQSMTKANRHGESFALLTYTGPSLADFYMGMGQVNGYTLDDLHVHFADHLFNYEEFMEPLVNLLYEDSTDGLFYSRFFEDGGLVRDEKRNKALRLRARVLQMLDNAPEAFGSLMDGVASWDAETEQFLPKAVPATAPAAPSTPSKKRSRDEETVEAGPSSPKRPRTEEAQPAEQDTREEKKQCRGLTRQKKRCKLQGRCLVREDYYCSKHRKN</sequence>
<dbReference type="AlphaFoldDB" id="E5A9J1"/>
<evidence type="ECO:0000256" key="1">
    <source>
        <dbReference type="SAM" id="MobiDB-lite"/>
    </source>
</evidence>
<proteinExistence type="predicted"/>
<dbReference type="VEuPathDB" id="FungiDB:LEMA_P014620.1"/>
<protein>
    <submittedName>
        <fullName evidence="2">Predicted protein</fullName>
    </submittedName>
</protein>
<dbReference type="HOGENOM" id="CLU_463852_0_0_1"/>
<feature type="region of interest" description="Disordered" evidence="1">
    <location>
        <begin position="1"/>
        <end position="58"/>
    </location>
</feature>
<dbReference type="InParanoid" id="E5A9J1"/>
<dbReference type="OrthoDB" id="3799604at2759"/>
<keyword evidence="3" id="KW-1185">Reference proteome</keyword>
<feature type="compositionally biased region" description="Polar residues" evidence="1">
    <location>
        <begin position="1"/>
        <end position="20"/>
    </location>
</feature>
<feature type="compositionally biased region" description="Low complexity" evidence="1">
    <location>
        <begin position="506"/>
        <end position="518"/>
    </location>
</feature>
<dbReference type="Proteomes" id="UP000002668">
    <property type="component" value="Genome"/>
</dbReference>
<reference evidence="3" key="1">
    <citation type="journal article" date="2011" name="Nat. Commun.">
        <title>Effector diversification within compartments of the Leptosphaeria maculans genome affected by Repeat-Induced Point mutations.</title>
        <authorList>
            <person name="Rouxel T."/>
            <person name="Grandaubert J."/>
            <person name="Hane J.K."/>
            <person name="Hoede C."/>
            <person name="van de Wouw A.P."/>
            <person name="Couloux A."/>
            <person name="Dominguez V."/>
            <person name="Anthouard V."/>
            <person name="Bally P."/>
            <person name="Bourras S."/>
            <person name="Cozijnsen A.J."/>
            <person name="Ciuffetti L.M."/>
            <person name="Degrave A."/>
            <person name="Dilmaghani A."/>
            <person name="Duret L."/>
            <person name="Fudal I."/>
            <person name="Goodwin S.B."/>
            <person name="Gout L."/>
            <person name="Glaser N."/>
            <person name="Linglin J."/>
            <person name="Kema G.H.J."/>
            <person name="Lapalu N."/>
            <person name="Lawrence C.B."/>
            <person name="May K."/>
            <person name="Meyer M."/>
            <person name="Ollivier B."/>
            <person name="Poulain J."/>
            <person name="Schoch C.L."/>
            <person name="Simon A."/>
            <person name="Spatafora J.W."/>
            <person name="Stachowiak A."/>
            <person name="Turgeon B.G."/>
            <person name="Tyler B.M."/>
            <person name="Vincent D."/>
            <person name="Weissenbach J."/>
            <person name="Amselem J."/>
            <person name="Quesneville H."/>
            <person name="Oliver R.P."/>
            <person name="Wincker P."/>
            <person name="Balesdent M.-H."/>
            <person name="Howlett B.J."/>
        </authorList>
    </citation>
    <scope>NUCLEOTIDE SEQUENCE [LARGE SCALE GENOMIC DNA]</scope>
    <source>
        <strain evidence="3">JN3 / isolate v23.1.3 / race Av1-4-5-6-7-8</strain>
    </source>
</reference>
<evidence type="ECO:0000313" key="2">
    <source>
        <dbReference type="EMBL" id="CBY00332.1"/>
    </source>
</evidence>
<evidence type="ECO:0000313" key="3">
    <source>
        <dbReference type="Proteomes" id="UP000002668"/>
    </source>
</evidence>
<dbReference type="GeneID" id="13292366"/>
<gene>
    <name evidence="2" type="ORF">LEMA_P014620.1</name>
</gene>
<dbReference type="OMA" id="ANICHEF"/>
<dbReference type="EMBL" id="FP929138">
    <property type="protein sequence ID" value="CBY00332.1"/>
    <property type="molecule type" value="Genomic_DNA"/>
</dbReference>